<gene>
    <name evidence="1" type="ORF">TSIB3V08_LOCUS8021</name>
</gene>
<dbReference type="EMBL" id="OC003987">
    <property type="protein sequence ID" value="CAD7263955.1"/>
    <property type="molecule type" value="Genomic_DNA"/>
</dbReference>
<dbReference type="AlphaFoldDB" id="A0A7R9B0B4"/>
<accession>A0A7R9B0B4</accession>
<dbReference type="Gene3D" id="2.60.40.1180">
    <property type="entry name" value="Golgi alpha-mannosidase II"/>
    <property type="match status" value="1"/>
</dbReference>
<evidence type="ECO:0000313" key="1">
    <source>
        <dbReference type="EMBL" id="CAD7263955.1"/>
    </source>
</evidence>
<sequence length="407" mass="44692">MLLVRRFPEVLGDGSDDNDGLRRWVEYLPKGVKSFSPRRETTQFTSPKDRSSGRAVGLLTSEATLVKTQTTLCYHMCPHLSWTLPPLWEAMCLSAPVLTGVDIRSSRNRLDQVILTSRVWSANTELTPTLALQFAEPATQCARHNITIPNSLQTSPEPTANGSYFFPPQNSSHEVWTRPISPMVGEQTSYALVFTFSTPGQDTTVWTTSLGEYGLDNSAGYSVKHLYSGVDLGLYLPDQRFAVQIHSGDAVMLSARVQEESQQSSVSSMLTHRLHLGHPKLSPTSEHVFDLPLHRNVGQGQHLDRDTLGADSRVVHDDNQSLGTRGHNLLLSEATSSALDQGHIGVNLICAIYHAVQLEKSRGPGPAHLREGLELSQSQAVLQDQLFGLEGRGHAHQIEVLSGHTLG</sequence>
<organism evidence="1">
    <name type="scientific">Timema shepardi</name>
    <name type="common">Walking stick</name>
    <dbReference type="NCBI Taxonomy" id="629360"/>
    <lineage>
        <taxon>Eukaryota</taxon>
        <taxon>Metazoa</taxon>
        <taxon>Ecdysozoa</taxon>
        <taxon>Arthropoda</taxon>
        <taxon>Hexapoda</taxon>
        <taxon>Insecta</taxon>
        <taxon>Pterygota</taxon>
        <taxon>Neoptera</taxon>
        <taxon>Polyneoptera</taxon>
        <taxon>Phasmatodea</taxon>
        <taxon>Timematodea</taxon>
        <taxon>Timematoidea</taxon>
        <taxon>Timematidae</taxon>
        <taxon>Timema</taxon>
    </lineage>
</organism>
<name>A0A7R9B0B4_TIMSH</name>
<dbReference type="SUPFAM" id="SSF51011">
    <property type="entry name" value="Glycosyl hydrolase domain"/>
    <property type="match status" value="1"/>
</dbReference>
<dbReference type="InterPro" id="IPR013780">
    <property type="entry name" value="Glyco_hydro_b"/>
</dbReference>
<protein>
    <submittedName>
        <fullName evidence="1">Uncharacterized protein</fullName>
    </submittedName>
</protein>
<proteinExistence type="predicted"/>
<reference evidence="1" key="1">
    <citation type="submission" date="2020-11" db="EMBL/GenBank/DDBJ databases">
        <authorList>
            <person name="Tran Van P."/>
        </authorList>
    </citation>
    <scope>NUCLEOTIDE SEQUENCE</scope>
</reference>